<sequence length="757" mass="85988">MSKNKLGYSETFDETFGTILPSYMMYTSTLGMNAHVPETSEDDNLPPPKYDAGHSDCSHSEHSSNLLAATASTPATAASTTRPPSELALQSTSSSTNVAGSVADSGNAALIVTDEHSWKETILDNVHKLPNFTFEDHEIPKAVEIKIYYTKEVGEVGKEPEMIDPSLYEYKQGDLLNGYITIENKSNYIVPFEMFYLLFEGNFMIADSSDSKNPVPVKIQRFLEMFDFYGSFSEAPVRRFRSESGCDSRSPCSLIDPLDGTQLCFTVRKEILPNTTYKRFFSFRIPNNLLDTVCNDHNLSKHLQLPPTMGLSRWETAHFPEREQDKIKDFSMLHTSVSYGVMARFIGRKSTWEKAFGKFETPKKKDSTKLVNCQGDEYIILKELTNYVRVIAETEQPTASEKLMKQVENKLLFENMVNRLDAKIEHGKRLMEAIETNQFDDAVELNERLSQAEIDCAKATQSYKCDVDSIRDLKSNLKKMEYYKDVVPLIKRSLTGTRNTGVLQMQTPKQEYHINYIPPPRFREGSIEALAPSWHLNIPVELLATSTGEKTFKPPSIRDVTAELVVHTIRSNNKPIALEFNHDLVYNKAKDNHRGFLDHDVFKHNIIKPFQSRANELFNILKALGPENFKIEKSLVDDLKSICQLEEKKMNLVVEGLKVNNKHFSARDLVWKVKQTLASPSSSSSMQASTTMDVSLDLTKTSLKGFASANWRSFDRFNFVPNFQSCYMARFYHISLKITLSNGDCSRVKVPLFIDKI</sequence>
<evidence type="ECO:0000256" key="1">
    <source>
        <dbReference type="SAM" id="MobiDB-lite"/>
    </source>
</evidence>
<feature type="domain" description="Bul1 C-terminal" evidence="3">
    <location>
        <begin position="537"/>
        <end position="756"/>
    </location>
</feature>
<dbReference type="EMBL" id="OZ022406">
    <property type="protein sequence ID" value="CAK9436887.1"/>
    <property type="molecule type" value="Genomic_DNA"/>
</dbReference>
<organism evidence="4 5">
    <name type="scientific">Lodderomyces beijingensis</name>
    <dbReference type="NCBI Taxonomy" id="1775926"/>
    <lineage>
        <taxon>Eukaryota</taxon>
        <taxon>Fungi</taxon>
        <taxon>Dikarya</taxon>
        <taxon>Ascomycota</taxon>
        <taxon>Saccharomycotina</taxon>
        <taxon>Pichiomycetes</taxon>
        <taxon>Debaryomycetaceae</taxon>
        <taxon>Candida/Lodderomyces clade</taxon>
        <taxon>Lodderomyces</taxon>
    </lineage>
</organism>
<feature type="compositionally biased region" description="Low complexity" evidence="1">
    <location>
        <begin position="68"/>
        <end position="85"/>
    </location>
</feature>
<protein>
    <recommendedName>
        <fullName evidence="6">Bul1 N-terminal domain-containing protein</fullName>
    </recommendedName>
</protein>
<accession>A0ABP0ZLM7</accession>
<feature type="region of interest" description="Disordered" evidence="1">
    <location>
        <begin position="35"/>
        <end position="93"/>
    </location>
</feature>
<evidence type="ECO:0000259" key="2">
    <source>
        <dbReference type="Pfam" id="PF04425"/>
    </source>
</evidence>
<dbReference type="RefSeq" id="XP_066828347.1">
    <property type="nucleotide sequence ID" value="XM_066971294.1"/>
</dbReference>
<dbReference type="InterPro" id="IPR022794">
    <property type="entry name" value="Bul1_C"/>
</dbReference>
<evidence type="ECO:0000313" key="5">
    <source>
        <dbReference type="Proteomes" id="UP001497383"/>
    </source>
</evidence>
<gene>
    <name evidence="4" type="ORF">LODBEIA_P14090</name>
</gene>
<dbReference type="Proteomes" id="UP001497383">
    <property type="component" value="Chromosome 2"/>
</dbReference>
<evidence type="ECO:0008006" key="6">
    <source>
        <dbReference type="Google" id="ProtNLM"/>
    </source>
</evidence>
<evidence type="ECO:0000259" key="3">
    <source>
        <dbReference type="Pfam" id="PF04426"/>
    </source>
</evidence>
<dbReference type="Pfam" id="PF04426">
    <property type="entry name" value="Bul1_C"/>
    <property type="match status" value="1"/>
</dbReference>
<dbReference type="GeneID" id="92206605"/>
<dbReference type="Pfam" id="PF04425">
    <property type="entry name" value="Bul1_N"/>
    <property type="match status" value="1"/>
</dbReference>
<feature type="compositionally biased region" description="Basic and acidic residues" evidence="1">
    <location>
        <begin position="51"/>
        <end position="62"/>
    </location>
</feature>
<proteinExistence type="predicted"/>
<feature type="domain" description="Bul1 N-terminal" evidence="2">
    <location>
        <begin position="13"/>
        <end position="447"/>
    </location>
</feature>
<dbReference type="InterPro" id="IPR039634">
    <property type="entry name" value="Bul1-like"/>
</dbReference>
<reference evidence="4 5" key="1">
    <citation type="submission" date="2024-03" db="EMBL/GenBank/DDBJ databases">
        <authorList>
            <person name="Brejova B."/>
        </authorList>
    </citation>
    <scope>NUCLEOTIDE SEQUENCE [LARGE SCALE GENOMIC DNA]</scope>
    <source>
        <strain evidence="4 5">CBS 14171</strain>
    </source>
</reference>
<dbReference type="InterPro" id="IPR007519">
    <property type="entry name" value="Bul1_N"/>
</dbReference>
<dbReference type="PANTHER" id="PTHR31904:SF1">
    <property type="entry name" value="BYPASS OF STOP CODON PROTEIN 5-RELATED"/>
    <property type="match status" value="1"/>
</dbReference>
<name>A0ABP0ZLM7_9ASCO</name>
<keyword evidence="5" id="KW-1185">Reference proteome</keyword>
<dbReference type="PANTHER" id="PTHR31904">
    <property type="entry name" value="BYPASS OF STOP CODON PROTEIN 5-RELATED"/>
    <property type="match status" value="1"/>
</dbReference>
<evidence type="ECO:0000313" key="4">
    <source>
        <dbReference type="EMBL" id="CAK9436887.1"/>
    </source>
</evidence>